<evidence type="ECO:0000313" key="2">
    <source>
        <dbReference type="EMBL" id="QDU59773.1"/>
    </source>
</evidence>
<accession>A0A518AYH8</accession>
<sequence length="513" mass="56577">MRTRYFASEVLVFLGFWLFLLVAGREKLLSDPGSLWHPVVGGLMLDSGHLVTADPFSFTQGGERWIAMQWLAECFLGLLDRLGGLDSILTATAALLALLNAWIYHRLRRAGASWLLAIGFTILVFSTSAHHFHARPHVFSLLFLGATMALLLDVDAGRASPRRCWLLLPLFVLWTNLHPAVLGGIGTLGLAAIGWSLVYLFRRPIATPVESGAGIVELALLCGAALLTPLVNPFGVELPRVWFSLQGSDVLSELIVEHAPIYRSPLNALLFLVLAGVYFYFLLGVERCRLRVTWLIPLVWILLAIGSQRHGALFAVTVGFAIAEILPSHRLVVGADPESMFALDPVEQRTRLAAWRLAIVPLLVVGTCLAWQGLGVRAPIVGRGWARPDGSKAPMELLPKLREIVAEHGEGMPIYNDLGLGGFVIRYLPGARVFIDDRCEFYGDEGLQHYVAGRKEMAQFKDWADRYGFVHALVEPASKLDRLLTDSPDWKLLQRAPAAALYRRVDSEGASKE</sequence>
<feature type="transmembrane region" description="Helical" evidence="1">
    <location>
        <begin position="289"/>
        <end position="305"/>
    </location>
</feature>
<dbReference type="RefSeq" id="WP_419193199.1">
    <property type="nucleotide sequence ID" value="NZ_CP036279.1"/>
</dbReference>
<keyword evidence="1" id="KW-1133">Transmembrane helix</keyword>
<feature type="transmembrane region" description="Helical" evidence="1">
    <location>
        <begin position="266"/>
        <end position="283"/>
    </location>
</feature>
<reference evidence="2 3" key="1">
    <citation type="submission" date="2019-02" db="EMBL/GenBank/DDBJ databases">
        <title>Deep-cultivation of Planctomycetes and their phenomic and genomic characterization uncovers novel biology.</title>
        <authorList>
            <person name="Wiegand S."/>
            <person name="Jogler M."/>
            <person name="Boedeker C."/>
            <person name="Pinto D."/>
            <person name="Vollmers J."/>
            <person name="Rivas-Marin E."/>
            <person name="Kohn T."/>
            <person name="Peeters S.H."/>
            <person name="Heuer A."/>
            <person name="Rast P."/>
            <person name="Oberbeckmann S."/>
            <person name="Bunk B."/>
            <person name="Jeske O."/>
            <person name="Meyerdierks A."/>
            <person name="Storesund J.E."/>
            <person name="Kallscheuer N."/>
            <person name="Luecker S."/>
            <person name="Lage O.M."/>
            <person name="Pohl T."/>
            <person name="Merkel B.J."/>
            <person name="Hornburger P."/>
            <person name="Mueller R.-W."/>
            <person name="Bruemmer F."/>
            <person name="Labrenz M."/>
            <person name="Spormann A.M."/>
            <person name="Op den Camp H."/>
            <person name="Overmann J."/>
            <person name="Amann R."/>
            <person name="Jetten M.S.M."/>
            <person name="Mascher T."/>
            <person name="Medema M.H."/>
            <person name="Devos D.P."/>
            <person name="Kaster A.-K."/>
            <person name="Ovreas L."/>
            <person name="Rohde M."/>
            <person name="Galperin M.Y."/>
            <person name="Jogler C."/>
        </authorList>
    </citation>
    <scope>NUCLEOTIDE SEQUENCE [LARGE SCALE GENOMIC DNA]</scope>
    <source>
        <strain evidence="2 3">Pan216</strain>
    </source>
</reference>
<keyword evidence="1" id="KW-0812">Transmembrane</keyword>
<feature type="transmembrane region" description="Helical" evidence="1">
    <location>
        <begin position="87"/>
        <end position="105"/>
    </location>
</feature>
<keyword evidence="1" id="KW-0472">Membrane</keyword>
<feature type="transmembrane region" description="Helical" evidence="1">
    <location>
        <begin position="353"/>
        <end position="374"/>
    </location>
</feature>
<gene>
    <name evidence="2" type="ORF">Pan216_06050</name>
</gene>
<evidence type="ECO:0008006" key="4">
    <source>
        <dbReference type="Google" id="ProtNLM"/>
    </source>
</evidence>
<dbReference type="EMBL" id="CP036279">
    <property type="protein sequence ID" value="QDU59773.1"/>
    <property type="molecule type" value="Genomic_DNA"/>
</dbReference>
<dbReference type="Proteomes" id="UP000317093">
    <property type="component" value="Chromosome"/>
</dbReference>
<feature type="transmembrane region" description="Helical" evidence="1">
    <location>
        <begin position="112"/>
        <end position="132"/>
    </location>
</feature>
<evidence type="ECO:0000313" key="3">
    <source>
        <dbReference type="Proteomes" id="UP000317093"/>
    </source>
</evidence>
<evidence type="ECO:0000256" key="1">
    <source>
        <dbReference type="SAM" id="Phobius"/>
    </source>
</evidence>
<protein>
    <recommendedName>
        <fullName evidence="4">Glycosyltransferase RgtA/B/C/D-like domain-containing protein</fullName>
    </recommendedName>
</protein>
<dbReference type="KEGG" id="knv:Pan216_06050"/>
<keyword evidence="3" id="KW-1185">Reference proteome</keyword>
<organism evidence="2 3">
    <name type="scientific">Kolteria novifilia</name>
    <dbReference type="NCBI Taxonomy" id="2527975"/>
    <lineage>
        <taxon>Bacteria</taxon>
        <taxon>Pseudomonadati</taxon>
        <taxon>Planctomycetota</taxon>
        <taxon>Planctomycetia</taxon>
        <taxon>Kolteriales</taxon>
        <taxon>Kolteriaceae</taxon>
        <taxon>Kolteria</taxon>
    </lineage>
</organism>
<feature type="transmembrane region" description="Helical" evidence="1">
    <location>
        <begin position="312"/>
        <end position="333"/>
    </location>
</feature>
<feature type="transmembrane region" description="Helical" evidence="1">
    <location>
        <begin position="213"/>
        <end position="231"/>
    </location>
</feature>
<feature type="transmembrane region" description="Helical" evidence="1">
    <location>
        <begin position="166"/>
        <end position="193"/>
    </location>
</feature>
<dbReference type="AlphaFoldDB" id="A0A518AYH8"/>
<name>A0A518AYH8_9BACT</name>
<proteinExistence type="predicted"/>